<feature type="domain" description="GHMP kinase N-terminal" evidence="11">
    <location>
        <begin position="81"/>
        <end position="158"/>
    </location>
</feature>
<proteinExistence type="inferred from homology"/>
<dbReference type="InterPro" id="IPR013750">
    <property type="entry name" value="GHMP_kinase_C_dom"/>
</dbReference>
<dbReference type="RefSeq" id="WP_108949409.1">
    <property type="nucleotide sequence ID" value="NZ_CP022187.1"/>
</dbReference>
<dbReference type="UniPathway" id="UPA00056">
    <property type="reaction ID" value="UER00094"/>
</dbReference>
<dbReference type="InterPro" id="IPR036554">
    <property type="entry name" value="GHMP_kinase_C_sf"/>
</dbReference>
<keyword evidence="6 10" id="KW-0418">Kinase</keyword>
<evidence type="ECO:0000256" key="4">
    <source>
        <dbReference type="ARBA" id="ARBA00022679"/>
    </source>
</evidence>
<dbReference type="Gene3D" id="3.30.230.10">
    <property type="match status" value="1"/>
</dbReference>
<dbReference type="NCBIfam" id="TIGR00154">
    <property type="entry name" value="ispE"/>
    <property type="match status" value="1"/>
</dbReference>
<evidence type="ECO:0000313" key="13">
    <source>
        <dbReference type="EMBL" id="AWI75704.1"/>
    </source>
</evidence>
<keyword evidence="5 10" id="KW-0547">Nucleotide-binding</keyword>
<organism evidence="13 14">
    <name type="scientific">Parazoarcus communis</name>
    <dbReference type="NCBI Taxonomy" id="41977"/>
    <lineage>
        <taxon>Bacteria</taxon>
        <taxon>Pseudomonadati</taxon>
        <taxon>Pseudomonadota</taxon>
        <taxon>Betaproteobacteria</taxon>
        <taxon>Rhodocyclales</taxon>
        <taxon>Zoogloeaceae</taxon>
        <taxon>Parazoarcus</taxon>
    </lineage>
</organism>
<evidence type="ECO:0000256" key="6">
    <source>
        <dbReference type="ARBA" id="ARBA00022777"/>
    </source>
</evidence>
<comment type="similarity">
    <text evidence="1 10">Belongs to the GHMP kinase family. IspE subfamily.</text>
</comment>
<gene>
    <name evidence="10" type="primary">ispE</name>
    <name evidence="13" type="ORF">CEW83_11165</name>
</gene>
<feature type="binding site" evidence="10">
    <location>
        <begin position="108"/>
        <end position="118"/>
    </location>
    <ligand>
        <name>ATP</name>
        <dbReference type="ChEBI" id="CHEBI:30616"/>
    </ligand>
</feature>
<comment type="catalytic activity">
    <reaction evidence="10">
        <text>4-CDP-2-C-methyl-D-erythritol + ATP = 4-CDP-2-C-methyl-D-erythritol 2-phosphate + ADP + H(+)</text>
        <dbReference type="Rhea" id="RHEA:18437"/>
        <dbReference type="ChEBI" id="CHEBI:15378"/>
        <dbReference type="ChEBI" id="CHEBI:30616"/>
        <dbReference type="ChEBI" id="CHEBI:57823"/>
        <dbReference type="ChEBI" id="CHEBI:57919"/>
        <dbReference type="ChEBI" id="CHEBI:456216"/>
        <dbReference type="EC" id="2.7.1.148"/>
    </reaction>
</comment>
<comment type="pathway">
    <text evidence="10">Isoprenoid biosynthesis; isopentenyl diphosphate biosynthesis via DXP pathway; isopentenyl diphosphate from 1-deoxy-D-xylulose 5-phosphate: step 3/6.</text>
</comment>
<dbReference type="GO" id="GO:0050515">
    <property type="term" value="F:4-(cytidine 5'-diphospho)-2-C-methyl-D-erythritol kinase activity"/>
    <property type="evidence" value="ECO:0007669"/>
    <property type="project" value="UniProtKB-UniRule"/>
</dbReference>
<keyword evidence="4 10" id="KW-0808">Transferase</keyword>
<dbReference type="PIRSF" id="PIRSF010376">
    <property type="entry name" value="IspE"/>
    <property type="match status" value="1"/>
</dbReference>
<evidence type="ECO:0000256" key="9">
    <source>
        <dbReference type="ARBA" id="ARBA00032554"/>
    </source>
</evidence>
<name>A0A2U8GQB1_9RHOO</name>
<dbReference type="InterPro" id="IPR006204">
    <property type="entry name" value="GHMP_kinase_N_dom"/>
</dbReference>
<evidence type="ECO:0000256" key="3">
    <source>
        <dbReference type="ARBA" id="ARBA00017473"/>
    </source>
</evidence>
<comment type="function">
    <text evidence="10">Catalyzes the phosphorylation of the position 2 hydroxy group of 4-diphosphocytidyl-2C-methyl-D-erythritol.</text>
</comment>
<evidence type="ECO:0000313" key="14">
    <source>
        <dbReference type="Proteomes" id="UP000244930"/>
    </source>
</evidence>
<reference evidence="13 14" key="1">
    <citation type="submission" date="2017-06" db="EMBL/GenBank/DDBJ databases">
        <title>Azoarcus.</title>
        <authorList>
            <person name="Woo J.-H."/>
            <person name="Kim H.-S."/>
        </authorList>
    </citation>
    <scope>NUCLEOTIDE SEQUENCE [LARGE SCALE GENOMIC DNA]</scope>
    <source>
        <strain evidence="13 14">TSPY31</strain>
    </source>
</reference>
<evidence type="ECO:0000259" key="12">
    <source>
        <dbReference type="Pfam" id="PF08544"/>
    </source>
</evidence>
<sequence>MDSATLTHPANPPVQQLRGCLAPAKLNLFLHVTGRRADGYHLLQTAFRLLDWGDTLDFSVREDGQIRRLSDLPGVPEEEDIVIRAARLLQQSTHCSAGADITVHKVLPMGGGLGGGSSDAATTLMALNHLWRTGLSAEQLQALGLTLGADVPFFIYGRDAFAEGVGEKFQPLHLDPACYVVVSPGVGISTAEIFSSKDLTRDSVPIKIADFTASHARNDLQAVACRKYPEVAEAIDWLAQFAPARMTGSGACVYAAVDSEAQAQRIVDQCPTRWQAWKAISLAQHPMSRLGG</sequence>
<dbReference type="GO" id="GO:0005524">
    <property type="term" value="F:ATP binding"/>
    <property type="evidence" value="ECO:0007669"/>
    <property type="project" value="UniProtKB-UniRule"/>
</dbReference>
<evidence type="ECO:0000256" key="7">
    <source>
        <dbReference type="ARBA" id="ARBA00022840"/>
    </source>
</evidence>
<dbReference type="HAMAP" id="MF_00061">
    <property type="entry name" value="IspE"/>
    <property type="match status" value="1"/>
</dbReference>
<feature type="domain" description="GHMP kinase C-terminal" evidence="12">
    <location>
        <begin position="214"/>
        <end position="273"/>
    </location>
</feature>
<dbReference type="Pfam" id="PF08544">
    <property type="entry name" value="GHMP_kinases_C"/>
    <property type="match status" value="1"/>
</dbReference>
<dbReference type="EMBL" id="CP022187">
    <property type="protein sequence ID" value="AWI75704.1"/>
    <property type="molecule type" value="Genomic_DNA"/>
</dbReference>
<evidence type="ECO:0000256" key="10">
    <source>
        <dbReference type="HAMAP-Rule" id="MF_00061"/>
    </source>
</evidence>
<dbReference type="GO" id="GO:0019288">
    <property type="term" value="P:isopentenyl diphosphate biosynthetic process, methylerythritol 4-phosphate pathway"/>
    <property type="evidence" value="ECO:0007669"/>
    <property type="project" value="UniProtKB-UniRule"/>
</dbReference>
<dbReference type="InterPro" id="IPR020568">
    <property type="entry name" value="Ribosomal_Su5_D2-typ_SF"/>
</dbReference>
<keyword evidence="14" id="KW-1185">Reference proteome</keyword>
<dbReference type="KEGG" id="acom:CEW83_11165"/>
<evidence type="ECO:0000256" key="8">
    <source>
        <dbReference type="ARBA" id="ARBA00023229"/>
    </source>
</evidence>
<feature type="active site" evidence="10">
    <location>
        <position position="150"/>
    </location>
</feature>
<dbReference type="AlphaFoldDB" id="A0A2U8GQB1"/>
<dbReference type="EC" id="2.7.1.148" evidence="2 10"/>
<evidence type="ECO:0000256" key="2">
    <source>
        <dbReference type="ARBA" id="ARBA00012052"/>
    </source>
</evidence>
<dbReference type="SUPFAM" id="SSF54211">
    <property type="entry name" value="Ribosomal protein S5 domain 2-like"/>
    <property type="match status" value="1"/>
</dbReference>
<dbReference type="PANTHER" id="PTHR43527">
    <property type="entry name" value="4-DIPHOSPHOCYTIDYL-2-C-METHYL-D-ERYTHRITOL KINASE, CHLOROPLASTIC"/>
    <property type="match status" value="1"/>
</dbReference>
<dbReference type="Gene3D" id="3.30.70.890">
    <property type="entry name" value="GHMP kinase, C-terminal domain"/>
    <property type="match status" value="1"/>
</dbReference>
<dbReference type="InterPro" id="IPR004424">
    <property type="entry name" value="IspE"/>
</dbReference>
<protein>
    <recommendedName>
        <fullName evidence="3 10">4-diphosphocytidyl-2-C-methyl-D-erythritol kinase</fullName>
        <shortName evidence="10">CMK</shortName>
        <ecNumber evidence="2 10">2.7.1.148</ecNumber>
    </recommendedName>
    <alternativeName>
        <fullName evidence="9 10">4-(cytidine-5'-diphospho)-2-C-methyl-D-erythritol kinase</fullName>
    </alternativeName>
</protein>
<dbReference type="InterPro" id="IPR014721">
    <property type="entry name" value="Ribsml_uS5_D2-typ_fold_subgr"/>
</dbReference>
<dbReference type="GO" id="GO:0016114">
    <property type="term" value="P:terpenoid biosynthetic process"/>
    <property type="evidence" value="ECO:0007669"/>
    <property type="project" value="UniProtKB-UniRule"/>
</dbReference>
<evidence type="ECO:0000256" key="1">
    <source>
        <dbReference type="ARBA" id="ARBA00009684"/>
    </source>
</evidence>
<dbReference type="Pfam" id="PF00288">
    <property type="entry name" value="GHMP_kinases_N"/>
    <property type="match status" value="1"/>
</dbReference>
<keyword evidence="7 10" id="KW-0067">ATP-binding</keyword>
<feature type="active site" evidence="10">
    <location>
        <position position="25"/>
    </location>
</feature>
<evidence type="ECO:0000256" key="5">
    <source>
        <dbReference type="ARBA" id="ARBA00022741"/>
    </source>
</evidence>
<accession>A0A2U8GQB1</accession>
<evidence type="ECO:0000259" key="11">
    <source>
        <dbReference type="Pfam" id="PF00288"/>
    </source>
</evidence>
<dbReference type="PANTHER" id="PTHR43527:SF2">
    <property type="entry name" value="4-DIPHOSPHOCYTIDYL-2-C-METHYL-D-ERYTHRITOL KINASE, CHLOROPLASTIC"/>
    <property type="match status" value="1"/>
</dbReference>
<dbReference type="SUPFAM" id="SSF55060">
    <property type="entry name" value="GHMP Kinase, C-terminal domain"/>
    <property type="match status" value="1"/>
</dbReference>
<keyword evidence="8 10" id="KW-0414">Isoprene biosynthesis</keyword>
<dbReference type="Proteomes" id="UP000244930">
    <property type="component" value="Chromosome"/>
</dbReference>